<dbReference type="InterPro" id="IPR038959">
    <property type="entry name" value="Prp19"/>
</dbReference>
<comment type="catalytic activity">
    <reaction evidence="1">
        <text>S-ubiquitinyl-[E2 ubiquitin-conjugating enzyme]-L-cysteine + [acceptor protein]-L-lysine = [E2 ubiquitin-conjugating enzyme]-L-cysteine + N(6)-ubiquitinyl-[acceptor protein]-L-lysine.</text>
        <dbReference type="EC" id="2.3.2.27"/>
    </reaction>
</comment>
<evidence type="ECO:0000256" key="2">
    <source>
        <dbReference type="SAM" id="SignalP"/>
    </source>
</evidence>
<dbReference type="EC" id="2.3.2.27" evidence="1"/>
<evidence type="ECO:0000256" key="1">
    <source>
        <dbReference type="RuleBase" id="RU367101"/>
    </source>
</evidence>
<reference evidence="4" key="2">
    <citation type="submission" date="2025-08" db="UniProtKB">
        <authorList>
            <consortium name="RefSeq"/>
        </authorList>
    </citation>
    <scope>IDENTIFICATION</scope>
    <source>
        <tissue evidence="4">Leaf</tissue>
    </source>
</reference>
<dbReference type="PANTHER" id="PTHR43995">
    <property type="entry name" value="PRE-MRNA-PROCESSING FACTOR 19"/>
    <property type="match status" value="1"/>
</dbReference>
<comment type="subunit">
    <text evidence="1">Homotetramer.</text>
</comment>
<gene>
    <name evidence="4" type="primary">LOC104778557</name>
</gene>
<accession>A0ABM0YIC0</accession>
<organism evidence="3 4">
    <name type="scientific">Camelina sativa</name>
    <name type="common">False flax</name>
    <name type="synonym">Myagrum sativum</name>
    <dbReference type="NCBI Taxonomy" id="90675"/>
    <lineage>
        <taxon>Eukaryota</taxon>
        <taxon>Viridiplantae</taxon>
        <taxon>Streptophyta</taxon>
        <taxon>Embryophyta</taxon>
        <taxon>Tracheophyta</taxon>
        <taxon>Spermatophyta</taxon>
        <taxon>Magnoliopsida</taxon>
        <taxon>eudicotyledons</taxon>
        <taxon>Gunneridae</taxon>
        <taxon>Pentapetalae</taxon>
        <taxon>rosids</taxon>
        <taxon>malvids</taxon>
        <taxon>Brassicales</taxon>
        <taxon>Brassicaceae</taxon>
        <taxon>Camelineae</taxon>
        <taxon>Camelina</taxon>
    </lineage>
</organism>
<feature type="chain" id="PRO_5046803963" description="Pre-mRNA-processing factor 19" evidence="2">
    <location>
        <begin position="29"/>
        <end position="180"/>
    </location>
</feature>
<dbReference type="RefSeq" id="XP_010501313.1">
    <property type="nucleotide sequence ID" value="XM_010503011.2"/>
</dbReference>
<evidence type="ECO:0000313" key="4">
    <source>
        <dbReference type="RefSeq" id="XP_010501313.1"/>
    </source>
</evidence>
<comment type="similarity">
    <text evidence="1">Belongs to the WD repeat PRP19 family.</text>
</comment>
<dbReference type="PANTHER" id="PTHR43995:SF1">
    <property type="entry name" value="PRE-MRNA-PROCESSING FACTOR 19"/>
    <property type="match status" value="1"/>
</dbReference>
<name>A0ABM0YIC0_CAMSA</name>
<dbReference type="InterPro" id="IPR001680">
    <property type="entry name" value="WD40_rpt"/>
</dbReference>
<keyword evidence="1" id="KW-0808">Transferase</keyword>
<feature type="signal peptide" evidence="2">
    <location>
        <begin position="1"/>
        <end position="28"/>
    </location>
</feature>
<dbReference type="Pfam" id="PF00400">
    <property type="entry name" value="WD40"/>
    <property type="match status" value="1"/>
</dbReference>
<keyword evidence="1" id="KW-0539">Nucleus</keyword>
<keyword evidence="1" id="KW-0234">DNA repair</keyword>
<keyword evidence="2" id="KW-0732">Signal</keyword>
<evidence type="ECO:0000313" key="3">
    <source>
        <dbReference type="Proteomes" id="UP000694864"/>
    </source>
</evidence>
<keyword evidence="1" id="KW-0747">Spliceosome</keyword>
<dbReference type="GeneID" id="104778557"/>
<dbReference type="InterPro" id="IPR015943">
    <property type="entry name" value="WD40/YVTN_repeat-like_dom_sf"/>
</dbReference>
<sequence length="180" mass="19831">MGLSISFISTILMMCLLLPDLNVVVVESATTEYTTLIYKGCAKQEFSDPSGLYSQALSAIYFYYFSILQTAALDGVRLWDLRKLKNFRTFDFPDANSVEFDHSGSYLGIAASDIRVFQTASVKAEWNPIKTLPDLSGTGKATCVKFGPDSKYIAVASMDRNLRIFGLPGDDNTEDSAQDS</sequence>
<proteinExistence type="inferred from homology"/>
<comment type="subcellular location">
    <subcellularLocation>
        <location evidence="1">Nucleus</location>
    </subcellularLocation>
</comment>
<dbReference type="Proteomes" id="UP000694864">
    <property type="component" value="Chromosome 3"/>
</dbReference>
<dbReference type="SUPFAM" id="SSF50978">
    <property type="entry name" value="WD40 repeat-like"/>
    <property type="match status" value="1"/>
</dbReference>
<keyword evidence="1" id="KW-0508">mRNA splicing</keyword>
<keyword evidence="1" id="KW-0507">mRNA processing</keyword>
<keyword evidence="1" id="KW-0227">DNA damage</keyword>
<keyword evidence="1" id="KW-0833">Ubl conjugation pathway</keyword>
<dbReference type="InterPro" id="IPR036322">
    <property type="entry name" value="WD40_repeat_dom_sf"/>
</dbReference>
<protein>
    <recommendedName>
        <fullName evidence="1">Pre-mRNA-processing factor 19</fullName>
        <ecNumber evidence="1">2.3.2.27</ecNumber>
    </recommendedName>
</protein>
<comment type="pathway">
    <text evidence="1">Protein modification; protein ubiquitination.</text>
</comment>
<dbReference type="SMART" id="SM00320">
    <property type="entry name" value="WD40"/>
    <property type="match status" value="3"/>
</dbReference>
<dbReference type="Gene3D" id="2.130.10.10">
    <property type="entry name" value="YVTN repeat-like/Quinoprotein amine dehydrogenase"/>
    <property type="match status" value="1"/>
</dbReference>
<reference evidence="3" key="1">
    <citation type="journal article" date="2014" name="Nat. Commun.">
        <title>The emerging biofuel crop Camelina sativa retains a highly undifferentiated hexaploid genome structure.</title>
        <authorList>
            <person name="Kagale S."/>
            <person name="Koh C."/>
            <person name="Nixon J."/>
            <person name="Bollina V."/>
            <person name="Clarke W.E."/>
            <person name="Tuteja R."/>
            <person name="Spillane C."/>
            <person name="Robinson S.J."/>
            <person name="Links M.G."/>
            <person name="Clarke C."/>
            <person name="Higgins E.E."/>
            <person name="Huebert T."/>
            <person name="Sharpe A.G."/>
            <person name="Parkin I.A."/>
        </authorList>
    </citation>
    <scope>NUCLEOTIDE SEQUENCE [LARGE SCALE GENOMIC DNA]</scope>
    <source>
        <strain evidence="3">cv. DH55</strain>
    </source>
</reference>
<comment type="function">
    <text evidence="1">Ubiquitin-protein ligase which is mainly involved pre-mRNA splicing and DNA repair. Required for pre-mRNA splicing as component of the spliceosome.</text>
</comment>
<keyword evidence="3" id="KW-1185">Reference proteome</keyword>